<keyword evidence="5 8" id="KW-0408">Iron</keyword>
<dbReference type="PRINTS" id="PR00352">
    <property type="entry name" value="3FE4SFRDOXIN"/>
</dbReference>
<dbReference type="InterPro" id="IPR051269">
    <property type="entry name" value="Fe-S_cluster_ET"/>
</dbReference>
<dbReference type="PANTHER" id="PTHR36923:SF3">
    <property type="entry name" value="FERREDOXIN"/>
    <property type="match status" value="1"/>
</dbReference>
<keyword evidence="7" id="KW-0003">3Fe-4S</keyword>
<evidence type="ECO:0000256" key="3">
    <source>
        <dbReference type="ARBA" id="ARBA00022723"/>
    </source>
</evidence>
<dbReference type="PANTHER" id="PTHR36923">
    <property type="entry name" value="FERREDOXIN"/>
    <property type="match status" value="1"/>
</dbReference>
<evidence type="ECO:0000256" key="2">
    <source>
        <dbReference type="ARBA" id="ARBA00022448"/>
    </source>
</evidence>
<dbReference type="GO" id="GO:0051538">
    <property type="term" value="F:3 iron, 4 sulfur cluster binding"/>
    <property type="evidence" value="ECO:0007669"/>
    <property type="project" value="UniProtKB-KW"/>
</dbReference>
<dbReference type="EMBL" id="MPNT01000001">
    <property type="protein sequence ID" value="OJZ76167.1"/>
    <property type="molecule type" value="Genomic_DNA"/>
</dbReference>
<dbReference type="InterPro" id="IPR001080">
    <property type="entry name" value="3Fe4S_ferredoxin"/>
</dbReference>
<comment type="caution">
    <text evidence="10">The sequence shown here is derived from an EMBL/GenBank/DDBJ whole genome shotgun (WGS) entry which is preliminary data.</text>
</comment>
<dbReference type="Proteomes" id="UP000186438">
    <property type="component" value="Unassembled WGS sequence"/>
</dbReference>
<dbReference type="OrthoDB" id="3215519at2"/>
<keyword evidence="6 8" id="KW-0411">Iron-sulfur</keyword>
<evidence type="ECO:0000256" key="7">
    <source>
        <dbReference type="ARBA" id="ARBA00023291"/>
    </source>
</evidence>
<evidence type="ECO:0000256" key="1">
    <source>
        <dbReference type="ARBA" id="ARBA00001927"/>
    </source>
</evidence>
<keyword evidence="4 8" id="KW-0249">Electron transport</keyword>
<dbReference type="GO" id="GO:0009055">
    <property type="term" value="F:electron transfer activity"/>
    <property type="evidence" value="ECO:0007669"/>
    <property type="project" value="UniProtKB-UniRule"/>
</dbReference>
<evidence type="ECO:0000313" key="11">
    <source>
        <dbReference type="Proteomes" id="UP000186438"/>
    </source>
</evidence>
<evidence type="ECO:0000256" key="8">
    <source>
        <dbReference type="RuleBase" id="RU368020"/>
    </source>
</evidence>
<keyword evidence="2 8" id="KW-0813">Transport</keyword>
<dbReference type="AlphaFoldDB" id="A0A1Q4I2H1"/>
<feature type="domain" description="4Fe-4S ferredoxin-type" evidence="9">
    <location>
        <begin position="1"/>
        <end position="29"/>
    </location>
</feature>
<comment type="function">
    <text evidence="8">Ferredoxins are iron-sulfur proteins that transfer electrons in a wide variety of metabolic reactions.</text>
</comment>
<evidence type="ECO:0000256" key="4">
    <source>
        <dbReference type="ARBA" id="ARBA00022982"/>
    </source>
</evidence>
<dbReference type="STRING" id="53378.BRW65_01700"/>
<comment type="cofactor">
    <cofactor evidence="1">
        <name>[3Fe-4S] cluster</name>
        <dbReference type="ChEBI" id="CHEBI:21137"/>
    </cofactor>
</comment>
<dbReference type="SUPFAM" id="SSF54862">
    <property type="entry name" value="4Fe-4S ferredoxins"/>
    <property type="match status" value="1"/>
</dbReference>
<dbReference type="Pfam" id="PF13459">
    <property type="entry name" value="Fer4_15"/>
    <property type="match status" value="1"/>
</dbReference>
<evidence type="ECO:0000256" key="6">
    <source>
        <dbReference type="ARBA" id="ARBA00023014"/>
    </source>
</evidence>
<organism evidence="10 11">
    <name type="scientific">Mycobacterium paraffinicum</name>
    <dbReference type="NCBI Taxonomy" id="53378"/>
    <lineage>
        <taxon>Bacteria</taxon>
        <taxon>Bacillati</taxon>
        <taxon>Actinomycetota</taxon>
        <taxon>Actinomycetes</taxon>
        <taxon>Mycobacteriales</taxon>
        <taxon>Mycobacteriaceae</taxon>
        <taxon>Mycobacterium</taxon>
    </lineage>
</organism>
<dbReference type="PROSITE" id="PS51379">
    <property type="entry name" value="4FE4S_FER_2"/>
    <property type="match status" value="1"/>
</dbReference>
<dbReference type="InterPro" id="IPR017896">
    <property type="entry name" value="4Fe4S_Fe-S-bd"/>
</dbReference>
<name>A0A1Q4I2H1_9MYCO</name>
<keyword evidence="3 8" id="KW-0479">Metal-binding</keyword>
<accession>A0A1Q4I2H1</accession>
<evidence type="ECO:0000256" key="5">
    <source>
        <dbReference type="ARBA" id="ARBA00023004"/>
    </source>
</evidence>
<proteinExistence type="predicted"/>
<dbReference type="Gene3D" id="3.30.70.20">
    <property type="match status" value="1"/>
</dbReference>
<evidence type="ECO:0000313" key="10">
    <source>
        <dbReference type="EMBL" id="OJZ76167.1"/>
    </source>
</evidence>
<protein>
    <recommendedName>
        <fullName evidence="8">Ferredoxin</fullName>
    </recommendedName>
</protein>
<dbReference type="GO" id="GO:0005506">
    <property type="term" value="F:iron ion binding"/>
    <property type="evidence" value="ECO:0007669"/>
    <property type="project" value="UniProtKB-UniRule"/>
</dbReference>
<sequence>MRVEIDEDECSGTGLCTRVCGEVFELNDELVSHVRVDAIPAELEHKVQEAADLCPLQAILITEGEG</sequence>
<gene>
    <name evidence="10" type="ORF">BRW65_01700</name>
</gene>
<evidence type="ECO:0000259" key="9">
    <source>
        <dbReference type="PROSITE" id="PS51379"/>
    </source>
</evidence>
<keyword evidence="11" id="KW-1185">Reference proteome</keyword>
<dbReference type="RefSeq" id="WP_073870516.1">
    <property type="nucleotide sequence ID" value="NZ_MPNT01000001.1"/>
</dbReference>
<reference evidence="10 11" key="1">
    <citation type="submission" date="2016-11" db="EMBL/GenBank/DDBJ databases">
        <title>Genome sequences of unsequenced Mycobacteria.</title>
        <authorList>
            <person name="Greninger A.L."/>
            <person name="Fang F."/>
            <person name="Jerome K.R."/>
        </authorList>
    </citation>
    <scope>NUCLEOTIDE SEQUENCE [LARGE SCALE GENOMIC DNA]</scope>
    <source>
        <strain evidence="10 11">M11</strain>
    </source>
</reference>